<feature type="domain" description="MacB-like periplasmic core" evidence="10">
    <location>
        <begin position="31"/>
        <end position="244"/>
    </location>
</feature>
<comment type="caution">
    <text evidence="11">The sequence shown here is derived from an EMBL/GenBank/DDBJ whole genome shotgun (WGS) entry which is preliminary data.</text>
</comment>
<evidence type="ECO:0000256" key="6">
    <source>
        <dbReference type="ARBA" id="ARBA00022989"/>
    </source>
</evidence>
<dbReference type="InterPro" id="IPR011925">
    <property type="entry name" value="LolCE_TM"/>
</dbReference>
<feature type="domain" description="ABC3 transporter permease C-terminal" evidence="9">
    <location>
        <begin position="275"/>
        <end position="408"/>
    </location>
</feature>
<dbReference type="InterPro" id="IPR025857">
    <property type="entry name" value="MacB_PCD"/>
</dbReference>
<feature type="transmembrane region" description="Helical" evidence="8">
    <location>
        <begin position="23"/>
        <end position="49"/>
    </location>
</feature>
<dbReference type="NCBIfam" id="TIGR02212">
    <property type="entry name" value="lolCE"/>
    <property type="match status" value="1"/>
</dbReference>
<gene>
    <name evidence="11" type="ORF">ACFOW6_08115</name>
</gene>
<evidence type="ECO:0000256" key="7">
    <source>
        <dbReference type="ARBA" id="ARBA00023136"/>
    </source>
</evidence>
<sequence length="415" mass="45553">MVFGSFERLLALRYLRSRRQEGFISVIAGFSLLGIALGVATLIIVMAVMNGFRQELLSRILGVNGHMTVYSNQGEMSDFQSIADQIRSVEGVQLVTPQIQGQVIVTAGDRAVGAAVRGVAPEDLEDRETISGNVMEGSLEDYLDGEGLLVGSRMAQTLHKQPDDTLTLLSPRGSETAVGTVPRMKGYPIAGTFEVGMYEYDNSFIYMPLELAQVFFRLPDAVNAIEVFVDNPDSVWEVRQEIAAVLGNDYRYVDWQQANSSFFNAIQVERNVMFIILSLIILVAAFNILSGQYMLVKGKGRDIAILRTMGATQGMILRIFFMSGASIGLLGTIAGVILGIVFTDNIQTIQGWVEQLFGTAVFNPEVYFLSTLPAERDPTEVLQVVLMALGISFLAPLLPAWQAGRLDPVEALRYE</sequence>
<evidence type="ECO:0000259" key="10">
    <source>
        <dbReference type="Pfam" id="PF12704"/>
    </source>
</evidence>
<dbReference type="InterPro" id="IPR051447">
    <property type="entry name" value="Lipoprotein-release_system"/>
</dbReference>
<keyword evidence="5 8" id="KW-0812">Transmembrane</keyword>
<keyword evidence="6 8" id="KW-1133">Transmembrane helix</keyword>
<evidence type="ECO:0000256" key="1">
    <source>
        <dbReference type="ARBA" id="ARBA00004651"/>
    </source>
</evidence>
<dbReference type="Pfam" id="PF02687">
    <property type="entry name" value="FtsX"/>
    <property type="match status" value="1"/>
</dbReference>
<dbReference type="RefSeq" id="WP_382421833.1">
    <property type="nucleotide sequence ID" value="NZ_JBHSCW010000003.1"/>
</dbReference>
<dbReference type="PANTHER" id="PTHR30489:SF0">
    <property type="entry name" value="LIPOPROTEIN-RELEASING SYSTEM TRANSMEMBRANE PROTEIN LOLE"/>
    <property type="match status" value="1"/>
</dbReference>
<reference evidence="12" key="1">
    <citation type="journal article" date="2019" name="Int. J. Syst. Evol. Microbiol.">
        <title>The Global Catalogue of Microorganisms (GCM) 10K type strain sequencing project: providing services to taxonomists for standard genome sequencing and annotation.</title>
        <authorList>
            <consortium name="The Broad Institute Genomics Platform"/>
            <consortium name="The Broad Institute Genome Sequencing Center for Infectious Disease"/>
            <person name="Wu L."/>
            <person name="Ma J."/>
        </authorList>
    </citation>
    <scope>NUCLEOTIDE SEQUENCE [LARGE SCALE GENOMIC DNA]</scope>
    <source>
        <strain evidence="12">CECT 8472</strain>
    </source>
</reference>
<dbReference type="Pfam" id="PF12704">
    <property type="entry name" value="MacB_PCD"/>
    <property type="match status" value="1"/>
</dbReference>
<feature type="transmembrane region" description="Helical" evidence="8">
    <location>
        <begin position="272"/>
        <end position="295"/>
    </location>
</feature>
<dbReference type="InterPro" id="IPR003838">
    <property type="entry name" value="ABC3_permease_C"/>
</dbReference>
<dbReference type="PANTHER" id="PTHR30489">
    <property type="entry name" value="LIPOPROTEIN-RELEASING SYSTEM TRANSMEMBRANE PROTEIN LOLE"/>
    <property type="match status" value="1"/>
</dbReference>
<dbReference type="Proteomes" id="UP001595799">
    <property type="component" value="Unassembled WGS sequence"/>
</dbReference>
<comment type="subcellular location">
    <subcellularLocation>
        <location evidence="1">Cell membrane</location>
        <topology evidence="1">Multi-pass membrane protein</topology>
    </subcellularLocation>
</comment>
<comment type="similarity">
    <text evidence="2">Belongs to the ABC-4 integral membrane protein family. LolC/E subfamily.</text>
</comment>
<feature type="transmembrane region" description="Helical" evidence="8">
    <location>
        <begin position="381"/>
        <end position="401"/>
    </location>
</feature>
<keyword evidence="12" id="KW-1185">Reference proteome</keyword>
<keyword evidence="11" id="KW-0449">Lipoprotein</keyword>
<accession>A0ABV8UJR4</accession>
<dbReference type="EMBL" id="JBHSCW010000003">
    <property type="protein sequence ID" value="MFC4351503.1"/>
    <property type="molecule type" value="Genomic_DNA"/>
</dbReference>
<evidence type="ECO:0000256" key="4">
    <source>
        <dbReference type="ARBA" id="ARBA00022475"/>
    </source>
</evidence>
<feature type="transmembrane region" description="Helical" evidence="8">
    <location>
        <begin position="316"/>
        <end position="342"/>
    </location>
</feature>
<evidence type="ECO:0000256" key="3">
    <source>
        <dbReference type="ARBA" id="ARBA00022448"/>
    </source>
</evidence>
<evidence type="ECO:0000313" key="12">
    <source>
        <dbReference type="Proteomes" id="UP001595799"/>
    </source>
</evidence>
<evidence type="ECO:0000256" key="5">
    <source>
        <dbReference type="ARBA" id="ARBA00022692"/>
    </source>
</evidence>
<keyword evidence="7 8" id="KW-0472">Membrane</keyword>
<proteinExistence type="inferred from homology"/>
<name>A0ABV8UJR4_9PROT</name>
<keyword evidence="4" id="KW-1003">Cell membrane</keyword>
<evidence type="ECO:0000313" key="11">
    <source>
        <dbReference type="EMBL" id="MFC4351503.1"/>
    </source>
</evidence>
<evidence type="ECO:0000259" key="9">
    <source>
        <dbReference type="Pfam" id="PF02687"/>
    </source>
</evidence>
<evidence type="ECO:0000256" key="2">
    <source>
        <dbReference type="ARBA" id="ARBA00005236"/>
    </source>
</evidence>
<evidence type="ECO:0000256" key="8">
    <source>
        <dbReference type="SAM" id="Phobius"/>
    </source>
</evidence>
<organism evidence="11 12">
    <name type="scientific">Fodinicurvata halophila</name>
    <dbReference type="NCBI Taxonomy" id="1419723"/>
    <lineage>
        <taxon>Bacteria</taxon>
        <taxon>Pseudomonadati</taxon>
        <taxon>Pseudomonadota</taxon>
        <taxon>Alphaproteobacteria</taxon>
        <taxon>Rhodospirillales</taxon>
        <taxon>Rhodovibrionaceae</taxon>
        <taxon>Fodinicurvata</taxon>
    </lineage>
</organism>
<keyword evidence="3" id="KW-0813">Transport</keyword>
<protein>
    <submittedName>
        <fullName evidence="11">Lipoprotein-releasing ABC transporter permease subunit</fullName>
    </submittedName>
</protein>